<reference evidence="4" key="1">
    <citation type="journal article" date="2014" name="Int. J. Syst. Evol. Microbiol.">
        <title>Complete genome sequence of Corynebacterium casei LMG S-19264T (=DSM 44701T), isolated from a smear-ripened cheese.</title>
        <authorList>
            <consortium name="US DOE Joint Genome Institute (JGI-PGF)"/>
            <person name="Walter F."/>
            <person name="Albersmeier A."/>
            <person name="Kalinowski J."/>
            <person name="Ruckert C."/>
        </authorList>
    </citation>
    <scope>NUCLEOTIDE SEQUENCE</scope>
    <source>
        <strain evidence="4">JCM 3093</strain>
    </source>
</reference>
<keyword evidence="2" id="KW-0732">Signal</keyword>
<feature type="domain" description="DUF305" evidence="3">
    <location>
        <begin position="104"/>
        <end position="244"/>
    </location>
</feature>
<evidence type="ECO:0000256" key="1">
    <source>
        <dbReference type="SAM" id="MobiDB-lite"/>
    </source>
</evidence>
<dbReference type="PANTHER" id="PTHR36933">
    <property type="entry name" value="SLL0788 PROTEIN"/>
    <property type="match status" value="1"/>
</dbReference>
<dbReference type="Pfam" id="PF03713">
    <property type="entry name" value="DUF305"/>
    <property type="match status" value="1"/>
</dbReference>
<reference evidence="4" key="2">
    <citation type="submission" date="2022-09" db="EMBL/GenBank/DDBJ databases">
        <authorList>
            <person name="Sun Q."/>
            <person name="Ohkuma M."/>
        </authorList>
    </citation>
    <scope>NUCLEOTIDE SEQUENCE</scope>
    <source>
        <strain evidence="4">JCM 3093</strain>
    </source>
</reference>
<feature type="signal peptide" evidence="2">
    <location>
        <begin position="1"/>
        <end position="27"/>
    </location>
</feature>
<dbReference type="InterPro" id="IPR012347">
    <property type="entry name" value="Ferritin-like"/>
</dbReference>
<gene>
    <name evidence="4" type="ORF">GCM10010126_61220</name>
</gene>
<dbReference type="AlphaFoldDB" id="A0AA37BM96"/>
<dbReference type="Gene3D" id="1.20.1260.10">
    <property type="match status" value="1"/>
</dbReference>
<evidence type="ECO:0000259" key="3">
    <source>
        <dbReference type="Pfam" id="PF03713"/>
    </source>
</evidence>
<feature type="region of interest" description="Disordered" evidence="1">
    <location>
        <begin position="45"/>
        <end position="91"/>
    </location>
</feature>
<protein>
    <recommendedName>
        <fullName evidence="3">DUF305 domain-containing protein</fullName>
    </recommendedName>
</protein>
<proteinExistence type="predicted"/>
<dbReference type="InterPro" id="IPR005183">
    <property type="entry name" value="DUF305_CopM-like"/>
</dbReference>
<accession>A0AA37BM96</accession>
<feature type="compositionally biased region" description="Low complexity" evidence="1">
    <location>
        <begin position="51"/>
        <end position="91"/>
    </location>
</feature>
<organism evidence="4 5">
    <name type="scientific">Planomonospora parontospora</name>
    <dbReference type="NCBI Taxonomy" id="58119"/>
    <lineage>
        <taxon>Bacteria</taxon>
        <taxon>Bacillati</taxon>
        <taxon>Actinomycetota</taxon>
        <taxon>Actinomycetes</taxon>
        <taxon>Streptosporangiales</taxon>
        <taxon>Streptosporangiaceae</taxon>
        <taxon>Planomonospora</taxon>
    </lineage>
</organism>
<evidence type="ECO:0000313" key="4">
    <source>
        <dbReference type="EMBL" id="GGK93654.1"/>
    </source>
</evidence>
<dbReference type="Proteomes" id="UP000627984">
    <property type="component" value="Unassembled WGS sequence"/>
</dbReference>
<evidence type="ECO:0000256" key="2">
    <source>
        <dbReference type="SAM" id="SignalP"/>
    </source>
</evidence>
<evidence type="ECO:0000313" key="5">
    <source>
        <dbReference type="Proteomes" id="UP000627984"/>
    </source>
</evidence>
<sequence length="252" mass="25277">MEMRTSTVGAPVLAVVALLLVARCATADPPHPAAHSAGYPVAAGSGSAAHPAVVDPGSAVDPVPAPASGPGSGSAPAPGSGSGSAPAPGSVSAGTVPGAFNATDVAWLQLMIPMTEQTLDLLVSAPERAADPEVARLAAELDAGHRAQLRTLRGLLKRSGTPPVNVHEGHDMPGMVTPAELAAVNRAEGAAFDRLFTEHVGEYLRQSVQVARGEQGSGADRETRAFAAAMERARAGELTRLTRLTGLGGASG</sequence>
<comment type="caution">
    <text evidence="4">The sequence shown here is derived from an EMBL/GenBank/DDBJ whole genome shotgun (WGS) entry which is preliminary data.</text>
</comment>
<name>A0AA37BM96_9ACTN</name>
<dbReference type="PANTHER" id="PTHR36933:SF1">
    <property type="entry name" value="SLL0788 PROTEIN"/>
    <property type="match status" value="1"/>
</dbReference>
<dbReference type="EMBL" id="BMQD01000028">
    <property type="protein sequence ID" value="GGK93654.1"/>
    <property type="molecule type" value="Genomic_DNA"/>
</dbReference>
<feature type="chain" id="PRO_5041469578" description="DUF305 domain-containing protein" evidence="2">
    <location>
        <begin position="28"/>
        <end position="252"/>
    </location>
</feature>